<protein>
    <submittedName>
        <fullName evidence="1">Uncharacterized protein</fullName>
    </submittedName>
</protein>
<sequence length="96" mass="10990">MSAILLGHKQIYLWFLGKDCKLSKLENSCYGGTTSSNRNWTKGVKFNELLTHLRTLLTPQWQSDCSYPRCRAKRGGKDSGKRPTPCGQQTFNCRYI</sequence>
<comment type="caution">
    <text evidence="1">The sequence shown here is derived from an EMBL/GenBank/DDBJ whole genome shotgun (WGS) entry which is preliminary data.</text>
</comment>
<evidence type="ECO:0000313" key="1">
    <source>
        <dbReference type="EMBL" id="GIX79930.1"/>
    </source>
</evidence>
<evidence type="ECO:0000313" key="2">
    <source>
        <dbReference type="Proteomes" id="UP001054945"/>
    </source>
</evidence>
<reference evidence="1 2" key="1">
    <citation type="submission" date="2021-06" db="EMBL/GenBank/DDBJ databases">
        <title>Caerostris extrusa draft genome.</title>
        <authorList>
            <person name="Kono N."/>
            <person name="Arakawa K."/>
        </authorList>
    </citation>
    <scope>NUCLEOTIDE SEQUENCE [LARGE SCALE GENOMIC DNA]</scope>
</reference>
<keyword evidence="2" id="KW-1185">Reference proteome</keyword>
<dbReference type="EMBL" id="BPLR01020554">
    <property type="protein sequence ID" value="GIX79930.1"/>
    <property type="molecule type" value="Genomic_DNA"/>
</dbReference>
<dbReference type="Proteomes" id="UP001054945">
    <property type="component" value="Unassembled WGS sequence"/>
</dbReference>
<name>A0AAV4N532_CAEEX</name>
<dbReference type="AlphaFoldDB" id="A0AAV4N532"/>
<accession>A0AAV4N532</accession>
<proteinExistence type="predicted"/>
<gene>
    <name evidence="1" type="ORF">CEXT_634321</name>
</gene>
<organism evidence="1 2">
    <name type="scientific">Caerostris extrusa</name>
    <name type="common">Bark spider</name>
    <name type="synonym">Caerostris bankana</name>
    <dbReference type="NCBI Taxonomy" id="172846"/>
    <lineage>
        <taxon>Eukaryota</taxon>
        <taxon>Metazoa</taxon>
        <taxon>Ecdysozoa</taxon>
        <taxon>Arthropoda</taxon>
        <taxon>Chelicerata</taxon>
        <taxon>Arachnida</taxon>
        <taxon>Araneae</taxon>
        <taxon>Araneomorphae</taxon>
        <taxon>Entelegynae</taxon>
        <taxon>Araneoidea</taxon>
        <taxon>Araneidae</taxon>
        <taxon>Caerostris</taxon>
    </lineage>
</organism>